<feature type="transmembrane region" description="Helical" evidence="6">
    <location>
        <begin position="77"/>
        <end position="99"/>
    </location>
</feature>
<dbReference type="Pfam" id="PF20684">
    <property type="entry name" value="Fung_rhodopsin"/>
    <property type="match status" value="1"/>
</dbReference>
<feature type="transmembrane region" description="Helical" evidence="6">
    <location>
        <begin position="206"/>
        <end position="228"/>
    </location>
</feature>
<organism evidence="8 9">
    <name type="scientific">Phlyctema vagabunda</name>
    <dbReference type="NCBI Taxonomy" id="108571"/>
    <lineage>
        <taxon>Eukaryota</taxon>
        <taxon>Fungi</taxon>
        <taxon>Dikarya</taxon>
        <taxon>Ascomycota</taxon>
        <taxon>Pezizomycotina</taxon>
        <taxon>Leotiomycetes</taxon>
        <taxon>Helotiales</taxon>
        <taxon>Dermateaceae</taxon>
        <taxon>Phlyctema</taxon>
    </lineage>
</organism>
<evidence type="ECO:0000256" key="4">
    <source>
        <dbReference type="ARBA" id="ARBA00023136"/>
    </source>
</evidence>
<evidence type="ECO:0000313" key="9">
    <source>
        <dbReference type="Proteomes" id="UP001629113"/>
    </source>
</evidence>
<comment type="subcellular location">
    <subcellularLocation>
        <location evidence="1">Membrane</location>
        <topology evidence="1">Multi-pass membrane protein</topology>
    </subcellularLocation>
</comment>
<dbReference type="InterPro" id="IPR052337">
    <property type="entry name" value="SAT4-like"/>
</dbReference>
<comment type="similarity">
    <text evidence="5">Belongs to the SAT4 family.</text>
</comment>
<feature type="transmembrane region" description="Helical" evidence="6">
    <location>
        <begin position="277"/>
        <end position="297"/>
    </location>
</feature>
<keyword evidence="9" id="KW-1185">Reference proteome</keyword>
<reference evidence="8 9" key="1">
    <citation type="submission" date="2024-06" db="EMBL/GenBank/DDBJ databases">
        <title>Complete genome of Phlyctema vagabunda strain 19-DSS-EL-015.</title>
        <authorList>
            <person name="Fiorenzani C."/>
        </authorList>
    </citation>
    <scope>NUCLEOTIDE SEQUENCE [LARGE SCALE GENOMIC DNA]</scope>
    <source>
        <strain evidence="8 9">19-DSS-EL-015</strain>
    </source>
</reference>
<dbReference type="Proteomes" id="UP001629113">
    <property type="component" value="Unassembled WGS sequence"/>
</dbReference>
<keyword evidence="2 6" id="KW-0812">Transmembrane</keyword>
<evidence type="ECO:0000256" key="1">
    <source>
        <dbReference type="ARBA" id="ARBA00004141"/>
    </source>
</evidence>
<dbReference type="PANTHER" id="PTHR33048">
    <property type="entry name" value="PTH11-LIKE INTEGRAL MEMBRANE PROTEIN (AFU_ORTHOLOGUE AFUA_5G11245)"/>
    <property type="match status" value="1"/>
</dbReference>
<evidence type="ECO:0000259" key="7">
    <source>
        <dbReference type="Pfam" id="PF20684"/>
    </source>
</evidence>
<evidence type="ECO:0000256" key="2">
    <source>
        <dbReference type="ARBA" id="ARBA00022692"/>
    </source>
</evidence>
<keyword evidence="4 6" id="KW-0472">Membrane</keyword>
<name>A0ABR4PQU0_9HELO</name>
<protein>
    <submittedName>
        <fullName evidence="8">Integral membrane family protein</fullName>
    </submittedName>
</protein>
<comment type="caution">
    <text evidence="8">The sequence shown here is derived from an EMBL/GenBank/DDBJ whole genome shotgun (WGS) entry which is preliminary data.</text>
</comment>
<feature type="transmembrane region" description="Helical" evidence="6">
    <location>
        <begin position="240"/>
        <end position="262"/>
    </location>
</feature>
<evidence type="ECO:0000256" key="3">
    <source>
        <dbReference type="ARBA" id="ARBA00022989"/>
    </source>
</evidence>
<accession>A0ABR4PQU0</accession>
<feature type="transmembrane region" description="Helical" evidence="6">
    <location>
        <begin position="155"/>
        <end position="177"/>
    </location>
</feature>
<sequence length="421" mass="46499">MMFAFPSLFKAYLSIRRSKIRKLPVSTMTGTAHDPPDINRGPQILAICGTLVGLTIVTILLRLWVRIKIIRQLGWDDYFMVAAMAILFVEMMIFIPQVHYGAGRHVKYIVPASNVTKGLHLNFVTQPLCVIALCLAKVSIGLFLFRLTPSHRYSVFILCLITLTVLSATGNLLTVFFQCRPLAFTWDATVPGGKCIPPANLKFAAFFNSSVSVLTDLIFALLPIPMLWNVQLNWKVKSAVAGILSLGIFATAAAFVKIFYLTSYGKHGDFLFDSSDLTIWTTVEICTAMMAASIPCLKPLFRAIFTGSSAANYGSQGYNNNQGYVRNADTNKTHTAHRPNWSGKNSADDEADFELHRRNMNTTEITAPSSVSDRAKMDLDNVSEESILPLGGNLSPDGIMKTLQISVSTDEYHQKSPKDLV</sequence>
<dbReference type="EMBL" id="JBFCZG010000002">
    <property type="protein sequence ID" value="KAL3425733.1"/>
    <property type="molecule type" value="Genomic_DNA"/>
</dbReference>
<dbReference type="InterPro" id="IPR049326">
    <property type="entry name" value="Rhodopsin_dom_fungi"/>
</dbReference>
<feature type="transmembrane region" description="Helical" evidence="6">
    <location>
        <begin position="119"/>
        <end position="143"/>
    </location>
</feature>
<evidence type="ECO:0000313" key="8">
    <source>
        <dbReference type="EMBL" id="KAL3425733.1"/>
    </source>
</evidence>
<feature type="domain" description="Rhodopsin" evidence="7">
    <location>
        <begin position="61"/>
        <end position="302"/>
    </location>
</feature>
<evidence type="ECO:0000256" key="6">
    <source>
        <dbReference type="SAM" id="Phobius"/>
    </source>
</evidence>
<evidence type="ECO:0000256" key="5">
    <source>
        <dbReference type="ARBA" id="ARBA00038359"/>
    </source>
</evidence>
<feature type="transmembrane region" description="Helical" evidence="6">
    <location>
        <begin position="44"/>
        <end position="65"/>
    </location>
</feature>
<gene>
    <name evidence="8" type="ORF">PVAG01_02524</name>
</gene>
<dbReference type="PANTHER" id="PTHR33048:SF167">
    <property type="entry name" value="INTEGRAL MEMBRANE PROTEIN"/>
    <property type="match status" value="1"/>
</dbReference>
<keyword evidence="3 6" id="KW-1133">Transmembrane helix</keyword>
<proteinExistence type="inferred from homology"/>